<dbReference type="InterPro" id="IPR025836">
    <property type="entry name" value="Zn_knuckle_CX2CX4HX4C"/>
</dbReference>
<dbReference type="AlphaFoldDB" id="A0A7J6F0P1"/>
<dbReference type="Pfam" id="PF14392">
    <property type="entry name" value="zf-CCHC_4"/>
    <property type="match status" value="1"/>
</dbReference>
<proteinExistence type="predicted"/>
<sequence length="182" mass="20535">MVRATNNEIKAEEKRSTIKERSPSMLTCPKNLPVRLSQLHPPPGFNFPPAPVQRPYSTDVLNVASPTTIVPANTIIADSSLPGTATVVSLSPPAAALAQQLYQFYHEVDIERVILRIAYRRIWRDYLRIRVKLQKKLEIQGGPICYVTFKYEDLPTFCFICGVLGHSEVLRKVISHAKRSNH</sequence>
<dbReference type="Proteomes" id="UP000525078">
    <property type="component" value="Unassembled WGS sequence"/>
</dbReference>
<evidence type="ECO:0000313" key="3">
    <source>
        <dbReference type="EMBL" id="KAF4364263.1"/>
    </source>
</evidence>
<gene>
    <name evidence="3" type="ORF">F8388_000215</name>
</gene>
<name>A0A7J6F0P1_CANSA</name>
<accession>A0A7J6F0P1</accession>
<feature type="region of interest" description="Disordered" evidence="1">
    <location>
        <begin position="1"/>
        <end position="21"/>
    </location>
</feature>
<feature type="compositionally biased region" description="Basic and acidic residues" evidence="1">
    <location>
        <begin position="9"/>
        <end position="21"/>
    </location>
</feature>
<evidence type="ECO:0000256" key="1">
    <source>
        <dbReference type="SAM" id="MobiDB-lite"/>
    </source>
</evidence>
<protein>
    <recommendedName>
        <fullName evidence="2">Zinc knuckle CX2CX4HX4C domain-containing protein</fullName>
    </recommendedName>
</protein>
<evidence type="ECO:0000259" key="2">
    <source>
        <dbReference type="Pfam" id="PF14392"/>
    </source>
</evidence>
<comment type="caution">
    <text evidence="3">The sequence shown here is derived from an EMBL/GenBank/DDBJ whole genome shotgun (WGS) entry which is preliminary data.</text>
</comment>
<feature type="domain" description="Zinc knuckle CX2CX4HX4C" evidence="2">
    <location>
        <begin position="130"/>
        <end position="168"/>
    </location>
</feature>
<organism evidence="3 4">
    <name type="scientific">Cannabis sativa</name>
    <name type="common">Hemp</name>
    <name type="synonym">Marijuana</name>
    <dbReference type="NCBI Taxonomy" id="3483"/>
    <lineage>
        <taxon>Eukaryota</taxon>
        <taxon>Viridiplantae</taxon>
        <taxon>Streptophyta</taxon>
        <taxon>Embryophyta</taxon>
        <taxon>Tracheophyta</taxon>
        <taxon>Spermatophyta</taxon>
        <taxon>Magnoliopsida</taxon>
        <taxon>eudicotyledons</taxon>
        <taxon>Gunneridae</taxon>
        <taxon>Pentapetalae</taxon>
        <taxon>rosids</taxon>
        <taxon>fabids</taxon>
        <taxon>Rosales</taxon>
        <taxon>Cannabaceae</taxon>
        <taxon>Cannabis</taxon>
    </lineage>
</organism>
<evidence type="ECO:0000313" key="4">
    <source>
        <dbReference type="Proteomes" id="UP000525078"/>
    </source>
</evidence>
<reference evidence="3 4" key="1">
    <citation type="journal article" date="2020" name="bioRxiv">
        <title>Sequence and annotation of 42 cannabis genomes reveals extensive copy number variation in cannabinoid synthesis and pathogen resistance genes.</title>
        <authorList>
            <person name="Mckernan K.J."/>
            <person name="Helbert Y."/>
            <person name="Kane L.T."/>
            <person name="Ebling H."/>
            <person name="Zhang L."/>
            <person name="Liu B."/>
            <person name="Eaton Z."/>
            <person name="Mclaughlin S."/>
            <person name="Kingan S."/>
            <person name="Baybayan P."/>
            <person name="Concepcion G."/>
            <person name="Jordan M."/>
            <person name="Riva A."/>
            <person name="Barbazuk W."/>
            <person name="Harkins T."/>
        </authorList>
    </citation>
    <scope>NUCLEOTIDE SEQUENCE [LARGE SCALE GENOMIC DNA]</scope>
    <source>
        <strain evidence="4">cv. Jamaican Lion 4</strain>
        <tissue evidence="3">Leaf</tissue>
    </source>
</reference>
<dbReference type="EMBL" id="JAATIP010000168">
    <property type="protein sequence ID" value="KAF4364263.1"/>
    <property type="molecule type" value="Genomic_DNA"/>
</dbReference>